<dbReference type="GeneID" id="95550485"/>
<reference evidence="5" key="1">
    <citation type="submission" date="2017-04" db="EMBL/GenBank/DDBJ databases">
        <authorList>
            <person name="Varghese N."/>
            <person name="Submissions S."/>
        </authorList>
    </citation>
    <scope>NUCLEOTIDE SEQUENCE [LARGE SCALE GENOMIC DNA]</scope>
    <source>
        <strain evidence="5">Ballard 720</strain>
    </source>
</reference>
<dbReference type="Pfam" id="PF04972">
    <property type="entry name" value="BON"/>
    <property type="match status" value="1"/>
</dbReference>
<dbReference type="PANTHER" id="PTHR34606:SF15">
    <property type="entry name" value="BON DOMAIN-CONTAINING PROTEIN"/>
    <property type="match status" value="1"/>
</dbReference>
<dbReference type="RefSeq" id="WP_085227801.1">
    <property type="nucleotide sequence ID" value="NZ_BSQD01000006.1"/>
</dbReference>
<organism evidence="4 5">
    <name type="scientific">Trinickia caryophylli</name>
    <name type="common">Paraburkholderia caryophylli</name>
    <dbReference type="NCBI Taxonomy" id="28094"/>
    <lineage>
        <taxon>Bacteria</taxon>
        <taxon>Pseudomonadati</taxon>
        <taxon>Pseudomonadota</taxon>
        <taxon>Betaproteobacteria</taxon>
        <taxon>Burkholderiales</taxon>
        <taxon>Burkholderiaceae</taxon>
        <taxon>Trinickia</taxon>
    </lineage>
</organism>
<keyword evidence="2" id="KW-0732">Signal</keyword>
<feature type="chain" id="PRO_5012823979" evidence="2">
    <location>
        <begin position="23"/>
        <end position="128"/>
    </location>
</feature>
<evidence type="ECO:0000313" key="4">
    <source>
        <dbReference type="EMBL" id="SMF37663.1"/>
    </source>
</evidence>
<gene>
    <name evidence="4" type="ORF">SAMN06295900_106104</name>
</gene>
<feature type="domain" description="BON" evidence="3">
    <location>
        <begin position="55"/>
        <end position="125"/>
    </location>
</feature>
<dbReference type="Gene3D" id="3.30.1340.30">
    <property type="match status" value="1"/>
</dbReference>
<feature type="signal peptide" evidence="2">
    <location>
        <begin position="1"/>
        <end position="22"/>
    </location>
</feature>
<protein>
    <submittedName>
        <fullName evidence="4">BON domain-containing protein</fullName>
    </submittedName>
</protein>
<proteinExistence type="predicted"/>
<dbReference type="PROSITE" id="PS50914">
    <property type="entry name" value="BON"/>
    <property type="match status" value="1"/>
</dbReference>
<feature type="region of interest" description="Disordered" evidence="1">
    <location>
        <begin position="32"/>
        <end position="53"/>
    </location>
</feature>
<dbReference type="InterPro" id="IPR051686">
    <property type="entry name" value="Lipoprotein_DolP"/>
</dbReference>
<name>A0A1X7EPI2_TRICW</name>
<evidence type="ECO:0000259" key="3">
    <source>
        <dbReference type="PROSITE" id="PS50914"/>
    </source>
</evidence>
<evidence type="ECO:0000256" key="2">
    <source>
        <dbReference type="SAM" id="SignalP"/>
    </source>
</evidence>
<evidence type="ECO:0000313" key="5">
    <source>
        <dbReference type="Proteomes" id="UP000192911"/>
    </source>
</evidence>
<keyword evidence="5" id="KW-1185">Reference proteome</keyword>
<sequence>MNFKSALLCGAMAVCVPTFALAQTDAATSSTENNSAAVAPAAGHAKTTSKTQRLANRALARQVRKQLFSTKGLKSTSITVFAMADTGKVVLAGFIDDASQDQLAADAAKKVPGVNSVTSNLSIREEGS</sequence>
<evidence type="ECO:0000256" key="1">
    <source>
        <dbReference type="SAM" id="MobiDB-lite"/>
    </source>
</evidence>
<dbReference type="Proteomes" id="UP000192911">
    <property type="component" value="Unassembled WGS sequence"/>
</dbReference>
<dbReference type="InterPro" id="IPR007055">
    <property type="entry name" value="BON_dom"/>
</dbReference>
<dbReference type="EMBL" id="FXAH01000006">
    <property type="protein sequence ID" value="SMF37663.1"/>
    <property type="molecule type" value="Genomic_DNA"/>
</dbReference>
<dbReference type="AlphaFoldDB" id="A0A1X7EPI2"/>
<accession>A0A1X7EPI2</accession>
<dbReference type="OrthoDB" id="9113103at2"/>
<dbReference type="STRING" id="28094.SAMN06295900_106104"/>
<dbReference type="PANTHER" id="PTHR34606">
    <property type="entry name" value="BON DOMAIN-CONTAINING PROTEIN"/>
    <property type="match status" value="1"/>
</dbReference>